<evidence type="ECO:0000313" key="3">
    <source>
        <dbReference type="Proteomes" id="UP000315947"/>
    </source>
</evidence>
<name>A0ABX5WUE8_9GAMM</name>
<keyword evidence="1" id="KW-0812">Transmembrane</keyword>
<gene>
    <name evidence="2" type="ORF">FM037_04995</name>
</gene>
<keyword evidence="1" id="KW-1133">Transmembrane helix</keyword>
<dbReference type="EMBL" id="CP041614">
    <property type="protein sequence ID" value="QDO82709.1"/>
    <property type="molecule type" value="Genomic_DNA"/>
</dbReference>
<evidence type="ECO:0000313" key="2">
    <source>
        <dbReference type="EMBL" id="QDO82709.1"/>
    </source>
</evidence>
<sequence>MRTIQFLGFISTLAGLILGYLLLAPVDSETTASAASGVGFGLMFIVAPLLGCSAFLLIPSSIALISTRVRNASYFTGKFWLGLWGTNTLISLSYIFVMGYLIYVYFMPIESI</sequence>
<dbReference type="Proteomes" id="UP000315947">
    <property type="component" value="Chromosome"/>
</dbReference>
<accession>A0ABX5WUE8</accession>
<keyword evidence="1" id="KW-0472">Membrane</keyword>
<feature type="transmembrane region" description="Helical" evidence="1">
    <location>
        <begin position="79"/>
        <end position="106"/>
    </location>
</feature>
<dbReference type="RefSeq" id="WP_144045096.1">
    <property type="nucleotide sequence ID" value="NZ_CP041614.1"/>
</dbReference>
<feature type="transmembrane region" description="Helical" evidence="1">
    <location>
        <begin position="38"/>
        <end position="58"/>
    </location>
</feature>
<protein>
    <submittedName>
        <fullName evidence="2">Carbon starvation protein CstA</fullName>
    </submittedName>
</protein>
<proteinExistence type="predicted"/>
<reference evidence="2 3" key="1">
    <citation type="submission" date="2019-07" db="EMBL/GenBank/DDBJ databases">
        <title>Shewanella sp. YLB-06 whole genomic sequence.</title>
        <authorList>
            <person name="Yu L."/>
        </authorList>
    </citation>
    <scope>NUCLEOTIDE SEQUENCE [LARGE SCALE GENOMIC DNA]</scope>
    <source>
        <strain evidence="2 3">YLB-06</strain>
    </source>
</reference>
<keyword evidence="3" id="KW-1185">Reference proteome</keyword>
<evidence type="ECO:0000256" key="1">
    <source>
        <dbReference type="SAM" id="Phobius"/>
    </source>
</evidence>
<organism evidence="2 3">
    <name type="scientific">Shewanella psychropiezotolerans</name>
    <dbReference type="NCBI Taxonomy" id="2593655"/>
    <lineage>
        <taxon>Bacteria</taxon>
        <taxon>Pseudomonadati</taxon>
        <taxon>Pseudomonadota</taxon>
        <taxon>Gammaproteobacteria</taxon>
        <taxon>Alteromonadales</taxon>
        <taxon>Shewanellaceae</taxon>
        <taxon>Shewanella</taxon>
    </lineage>
</organism>